<accession>A0ABU9L3C6</accession>
<reference evidence="1 2" key="1">
    <citation type="submission" date="2024-04" db="EMBL/GenBank/DDBJ databases">
        <title>whole genome sequencing of Lutimonas vermicola strain IMCC1616.</title>
        <authorList>
            <person name="Bae S.S."/>
        </authorList>
    </citation>
    <scope>NUCLEOTIDE SEQUENCE [LARGE SCALE GENOMIC DNA]</scope>
    <source>
        <strain evidence="1 2">IMCC1616</strain>
    </source>
</reference>
<protein>
    <recommendedName>
        <fullName evidence="3">SH3 domain-containing protein</fullName>
    </recommendedName>
</protein>
<gene>
    <name evidence="1" type="ORF">AABB81_13655</name>
</gene>
<dbReference type="PROSITE" id="PS51257">
    <property type="entry name" value="PROKAR_LIPOPROTEIN"/>
    <property type="match status" value="1"/>
</dbReference>
<evidence type="ECO:0008006" key="3">
    <source>
        <dbReference type="Google" id="ProtNLM"/>
    </source>
</evidence>
<organism evidence="1 2">
    <name type="scientific">Lutimonas vermicola</name>
    <dbReference type="NCBI Taxonomy" id="414288"/>
    <lineage>
        <taxon>Bacteria</taxon>
        <taxon>Pseudomonadati</taxon>
        <taxon>Bacteroidota</taxon>
        <taxon>Flavobacteriia</taxon>
        <taxon>Flavobacteriales</taxon>
        <taxon>Flavobacteriaceae</taxon>
        <taxon>Lutimonas</taxon>
    </lineage>
</organism>
<keyword evidence="2" id="KW-1185">Reference proteome</keyword>
<sequence length="343" mass="39707">MRNYIIIVAIFLLTSCTNEKYEINDIYFVSTVEGISIRNEPNIDAFEIDRIPYLIRIKVIEITNKKDKINGVKAEWLKVKFYQKSQNHETVERIGYVLSNSIIDIKKSNVSRYSDLIGEYLIEDNLADYYLTLLPNNKFEIIVNLCAGLGKIKGNSSYDNNILILKENSREYGGFYPEEPFEIEIEVKSANQLMLIEGRSGWTCNDDNQRVLERIKINKNIINNQSEIEMDSRDTDEHTEKVYEKNGQPVLKFSALKSLLMGSSSYQMKQLLGEPDKEYSTVMIYDTYFYWYAALDDSDNEIRHIRVLFKKNRIENVISFKPGEAMQVAPAVLGGRTYVNSPK</sequence>
<evidence type="ECO:0000313" key="1">
    <source>
        <dbReference type="EMBL" id="MEL4456949.1"/>
    </source>
</evidence>
<dbReference type="EMBL" id="JBCDNA010000003">
    <property type="protein sequence ID" value="MEL4456949.1"/>
    <property type="molecule type" value="Genomic_DNA"/>
</dbReference>
<dbReference type="Proteomes" id="UP001474120">
    <property type="component" value="Unassembled WGS sequence"/>
</dbReference>
<proteinExistence type="predicted"/>
<name>A0ABU9L3C6_9FLAO</name>
<dbReference type="RefSeq" id="WP_342161113.1">
    <property type="nucleotide sequence ID" value="NZ_JBCDNA010000003.1"/>
</dbReference>
<evidence type="ECO:0000313" key="2">
    <source>
        <dbReference type="Proteomes" id="UP001474120"/>
    </source>
</evidence>
<comment type="caution">
    <text evidence="1">The sequence shown here is derived from an EMBL/GenBank/DDBJ whole genome shotgun (WGS) entry which is preliminary data.</text>
</comment>